<dbReference type="InterPro" id="IPR053973">
    <property type="entry name" value="ERMP1-like_C"/>
</dbReference>
<keyword evidence="8" id="KW-0256">Endoplasmic reticulum</keyword>
<dbReference type="PANTHER" id="PTHR12147">
    <property type="entry name" value="METALLOPEPTIDASE M28 FAMILY MEMBER"/>
    <property type="match status" value="1"/>
</dbReference>
<dbReference type="GO" id="GO:0005789">
    <property type="term" value="C:endoplasmic reticulum membrane"/>
    <property type="evidence" value="ECO:0007669"/>
    <property type="project" value="UniProtKB-SubCell"/>
</dbReference>
<evidence type="ECO:0000259" key="17">
    <source>
        <dbReference type="Pfam" id="PF22248"/>
    </source>
</evidence>
<feature type="domain" description="Endoplasmic reticulum metallopeptidase 1-like C-terminal" evidence="17">
    <location>
        <begin position="662"/>
        <end position="879"/>
    </location>
</feature>
<evidence type="ECO:0000259" key="18">
    <source>
        <dbReference type="Pfam" id="PF22249"/>
    </source>
</evidence>
<dbReference type="EMBL" id="CH963857">
    <property type="protein sequence ID" value="EDW76184.1"/>
    <property type="molecule type" value="Genomic_DNA"/>
</dbReference>
<comment type="subcellular location">
    <subcellularLocation>
        <location evidence="2">Endoplasmic reticulum membrane</location>
        <topology evidence="2">Multi-pass membrane protein</topology>
    </subcellularLocation>
</comment>
<feature type="transmembrane region" description="Helical" evidence="15">
    <location>
        <begin position="38"/>
        <end position="58"/>
    </location>
</feature>
<proteinExistence type="inferred from homology"/>
<dbReference type="InterPro" id="IPR007484">
    <property type="entry name" value="Peptidase_M28"/>
</dbReference>
<dbReference type="HOGENOM" id="CLU_007536_2_0_1"/>
<feature type="transmembrane region" description="Helical" evidence="15">
    <location>
        <begin position="529"/>
        <end position="548"/>
    </location>
</feature>
<dbReference type="AlphaFoldDB" id="B4MUI9"/>
<evidence type="ECO:0000256" key="4">
    <source>
        <dbReference type="ARBA" id="ARBA00022670"/>
    </source>
</evidence>
<feature type="transmembrane region" description="Helical" evidence="15">
    <location>
        <begin position="598"/>
        <end position="622"/>
    </location>
</feature>
<dbReference type="PhylomeDB" id="B4MUI9"/>
<dbReference type="OrthoDB" id="76293at2759"/>
<dbReference type="Gene3D" id="3.40.630.10">
    <property type="entry name" value="Zn peptidases"/>
    <property type="match status" value="1"/>
</dbReference>
<dbReference type="InterPro" id="IPR053974">
    <property type="entry name" value="ERMP1_1-A_TM"/>
</dbReference>
<comment type="cofactor">
    <cofactor evidence="1">
        <name>Zn(2+)</name>
        <dbReference type="ChEBI" id="CHEBI:29105"/>
    </cofactor>
</comment>
<keyword evidence="11" id="KW-0482">Metalloprotease</keyword>
<feature type="domain" description="Peptidase M28" evidence="16">
    <location>
        <begin position="157"/>
        <end position="351"/>
    </location>
</feature>
<evidence type="ECO:0000256" key="1">
    <source>
        <dbReference type="ARBA" id="ARBA00001947"/>
    </source>
</evidence>
<evidence type="ECO:0000313" key="19">
    <source>
        <dbReference type="EMBL" id="EDW76184.1"/>
    </source>
</evidence>
<evidence type="ECO:0000256" key="6">
    <source>
        <dbReference type="ARBA" id="ARBA00022723"/>
    </source>
</evidence>
<evidence type="ECO:0000256" key="10">
    <source>
        <dbReference type="ARBA" id="ARBA00022989"/>
    </source>
</evidence>
<dbReference type="GO" id="GO:0006508">
    <property type="term" value="P:proteolysis"/>
    <property type="evidence" value="ECO:0007669"/>
    <property type="project" value="UniProtKB-KW"/>
</dbReference>
<evidence type="ECO:0000256" key="8">
    <source>
        <dbReference type="ARBA" id="ARBA00022824"/>
    </source>
</evidence>
<dbReference type="InParanoid" id="B4MUI9"/>
<dbReference type="Pfam" id="PF22248">
    <property type="entry name" value="ERMP1_C"/>
    <property type="match status" value="1"/>
</dbReference>
<feature type="transmembrane region" description="Helical" evidence="15">
    <location>
        <begin position="464"/>
        <end position="490"/>
    </location>
</feature>
<evidence type="ECO:0000256" key="9">
    <source>
        <dbReference type="ARBA" id="ARBA00022833"/>
    </source>
</evidence>
<evidence type="ECO:0000259" key="16">
    <source>
        <dbReference type="Pfam" id="PF04389"/>
    </source>
</evidence>
<dbReference type="Proteomes" id="UP000007798">
    <property type="component" value="Unassembled WGS sequence"/>
</dbReference>
<dbReference type="OMA" id="YLTHKKC"/>
<feature type="domain" description="Endoplasmic reticulum metallopeptidase 1/1-A TM" evidence="18">
    <location>
        <begin position="427"/>
        <end position="642"/>
    </location>
</feature>
<keyword evidence="20" id="KW-1185">Reference proteome</keyword>
<dbReference type="Pfam" id="PF04389">
    <property type="entry name" value="Peptidase_M28"/>
    <property type="match status" value="1"/>
</dbReference>
<keyword evidence="7" id="KW-0378">Hydrolase</keyword>
<dbReference type="GO" id="GO:0046872">
    <property type="term" value="F:metal ion binding"/>
    <property type="evidence" value="ECO:0007669"/>
    <property type="project" value="UniProtKB-KW"/>
</dbReference>
<dbReference type="Pfam" id="PF22249">
    <property type="entry name" value="ERMP1-TM"/>
    <property type="match status" value="1"/>
</dbReference>
<dbReference type="FunFam" id="3.40.630.10:FF:000008">
    <property type="entry name" value="Endoplasmic reticulum metallopeptidase 1"/>
    <property type="match status" value="1"/>
</dbReference>
<dbReference type="InterPro" id="IPR045175">
    <property type="entry name" value="M28_fam"/>
</dbReference>
<evidence type="ECO:0000256" key="3">
    <source>
        <dbReference type="ARBA" id="ARBA00010918"/>
    </source>
</evidence>
<evidence type="ECO:0000313" key="20">
    <source>
        <dbReference type="Proteomes" id="UP000007798"/>
    </source>
</evidence>
<organism evidence="19 20">
    <name type="scientific">Drosophila willistoni</name>
    <name type="common">Fruit fly</name>
    <dbReference type="NCBI Taxonomy" id="7260"/>
    <lineage>
        <taxon>Eukaryota</taxon>
        <taxon>Metazoa</taxon>
        <taxon>Ecdysozoa</taxon>
        <taxon>Arthropoda</taxon>
        <taxon>Hexapoda</taxon>
        <taxon>Insecta</taxon>
        <taxon>Pterygota</taxon>
        <taxon>Neoptera</taxon>
        <taxon>Endopterygota</taxon>
        <taxon>Diptera</taxon>
        <taxon>Brachycera</taxon>
        <taxon>Muscomorpha</taxon>
        <taxon>Ephydroidea</taxon>
        <taxon>Drosophilidae</taxon>
        <taxon>Drosophila</taxon>
        <taxon>Sophophora</taxon>
    </lineage>
</organism>
<dbReference type="CDD" id="cd03875">
    <property type="entry name" value="M28_Fxna_like"/>
    <property type="match status" value="1"/>
</dbReference>
<evidence type="ECO:0000256" key="7">
    <source>
        <dbReference type="ARBA" id="ARBA00022801"/>
    </source>
</evidence>
<feature type="transmembrane region" description="Helical" evidence="15">
    <location>
        <begin position="502"/>
        <end position="523"/>
    </location>
</feature>
<keyword evidence="9" id="KW-0862">Zinc</keyword>
<keyword evidence="12 15" id="KW-0472">Membrane</keyword>
<keyword evidence="4" id="KW-0645">Protease</keyword>
<dbReference type="GO" id="GO:0008235">
    <property type="term" value="F:metalloexopeptidase activity"/>
    <property type="evidence" value="ECO:0007669"/>
    <property type="project" value="InterPro"/>
</dbReference>
<evidence type="ECO:0000256" key="15">
    <source>
        <dbReference type="SAM" id="Phobius"/>
    </source>
</evidence>
<feature type="transmembrane region" description="Helical" evidence="15">
    <location>
        <begin position="629"/>
        <end position="651"/>
    </location>
</feature>
<feature type="transmembrane region" description="Helical" evidence="15">
    <location>
        <begin position="391"/>
        <end position="410"/>
    </location>
</feature>
<keyword evidence="13" id="KW-0325">Glycoprotein</keyword>
<evidence type="ECO:0000256" key="13">
    <source>
        <dbReference type="ARBA" id="ARBA00023180"/>
    </source>
</evidence>
<keyword evidence="5 15" id="KW-0812">Transmembrane</keyword>
<gene>
    <name evidence="19" type="primary">Dwil\GK14799</name>
    <name evidence="19" type="ORF">Dwil_GK14799</name>
</gene>
<evidence type="ECO:0000256" key="12">
    <source>
        <dbReference type="ARBA" id="ARBA00023136"/>
    </source>
</evidence>
<dbReference type="InterPro" id="IPR048024">
    <property type="entry name" value="Fxna-like_M28_dom"/>
</dbReference>
<keyword evidence="10 15" id="KW-1133">Transmembrane helix</keyword>
<reference evidence="19 20" key="1">
    <citation type="journal article" date="2007" name="Nature">
        <title>Evolution of genes and genomes on the Drosophila phylogeny.</title>
        <authorList>
            <consortium name="Drosophila 12 Genomes Consortium"/>
            <person name="Clark A.G."/>
            <person name="Eisen M.B."/>
            <person name="Smith D.R."/>
            <person name="Bergman C.M."/>
            <person name="Oliver B."/>
            <person name="Markow T.A."/>
            <person name="Kaufman T.C."/>
            <person name="Kellis M."/>
            <person name="Gelbart W."/>
            <person name="Iyer V.N."/>
            <person name="Pollard D.A."/>
            <person name="Sackton T.B."/>
            <person name="Larracuente A.M."/>
            <person name="Singh N.D."/>
            <person name="Abad J.P."/>
            <person name="Abt D.N."/>
            <person name="Adryan B."/>
            <person name="Aguade M."/>
            <person name="Akashi H."/>
            <person name="Anderson W.W."/>
            <person name="Aquadro C.F."/>
            <person name="Ardell D.H."/>
            <person name="Arguello R."/>
            <person name="Artieri C.G."/>
            <person name="Barbash D.A."/>
            <person name="Barker D."/>
            <person name="Barsanti P."/>
            <person name="Batterham P."/>
            <person name="Batzoglou S."/>
            <person name="Begun D."/>
            <person name="Bhutkar A."/>
            <person name="Blanco E."/>
            <person name="Bosak S.A."/>
            <person name="Bradley R.K."/>
            <person name="Brand A.D."/>
            <person name="Brent M.R."/>
            <person name="Brooks A.N."/>
            <person name="Brown R.H."/>
            <person name="Butlin R.K."/>
            <person name="Caggese C."/>
            <person name="Calvi B.R."/>
            <person name="Bernardo de Carvalho A."/>
            <person name="Caspi A."/>
            <person name="Castrezana S."/>
            <person name="Celniker S.E."/>
            <person name="Chang J.L."/>
            <person name="Chapple C."/>
            <person name="Chatterji S."/>
            <person name="Chinwalla A."/>
            <person name="Civetta A."/>
            <person name="Clifton S.W."/>
            <person name="Comeron J.M."/>
            <person name="Costello J.C."/>
            <person name="Coyne J.A."/>
            <person name="Daub J."/>
            <person name="David R.G."/>
            <person name="Delcher A.L."/>
            <person name="Delehaunty K."/>
            <person name="Do C.B."/>
            <person name="Ebling H."/>
            <person name="Edwards K."/>
            <person name="Eickbush T."/>
            <person name="Evans J.D."/>
            <person name="Filipski A."/>
            <person name="Findeiss S."/>
            <person name="Freyhult E."/>
            <person name="Fulton L."/>
            <person name="Fulton R."/>
            <person name="Garcia A.C."/>
            <person name="Gardiner A."/>
            <person name="Garfield D.A."/>
            <person name="Garvin B.E."/>
            <person name="Gibson G."/>
            <person name="Gilbert D."/>
            <person name="Gnerre S."/>
            <person name="Godfrey J."/>
            <person name="Good R."/>
            <person name="Gotea V."/>
            <person name="Gravely B."/>
            <person name="Greenberg A.J."/>
            <person name="Griffiths-Jones S."/>
            <person name="Gross S."/>
            <person name="Guigo R."/>
            <person name="Gustafson E.A."/>
            <person name="Haerty W."/>
            <person name="Hahn M.W."/>
            <person name="Halligan D.L."/>
            <person name="Halpern A.L."/>
            <person name="Halter G.M."/>
            <person name="Han M.V."/>
            <person name="Heger A."/>
            <person name="Hillier L."/>
            <person name="Hinrichs A.S."/>
            <person name="Holmes I."/>
            <person name="Hoskins R.A."/>
            <person name="Hubisz M.J."/>
            <person name="Hultmark D."/>
            <person name="Huntley M.A."/>
            <person name="Jaffe D.B."/>
            <person name="Jagadeeshan S."/>
            <person name="Jeck W.R."/>
            <person name="Johnson J."/>
            <person name="Jones C.D."/>
            <person name="Jordan W.C."/>
            <person name="Karpen G.H."/>
            <person name="Kataoka E."/>
            <person name="Keightley P.D."/>
            <person name="Kheradpour P."/>
            <person name="Kirkness E.F."/>
            <person name="Koerich L.B."/>
            <person name="Kristiansen K."/>
            <person name="Kudrna D."/>
            <person name="Kulathinal R.J."/>
            <person name="Kumar S."/>
            <person name="Kwok R."/>
            <person name="Lander E."/>
            <person name="Langley C.H."/>
            <person name="Lapoint R."/>
            <person name="Lazzaro B.P."/>
            <person name="Lee S.J."/>
            <person name="Levesque L."/>
            <person name="Li R."/>
            <person name="Lin C.F."/>
            <person name="Lin M.F."/>
            <person name="Lindblad-Toh K."/>
            <person name="Llopart A."/>
            <person name="Long M."/>
            <person name="Low L."/>
            <person name="Lozovsky E."/>
            <person name="Lu J."/>
            <person name="Luo M."/>
            <person name="Machado C.A."/>
            <person name="Makalowski W."/>
            <person name="Marzo M."/>
            <person name="Matsuda M."/>
            <person name="Matzkin L."/>
            <person name="McAllister B."/>
            <person name="McBride C.S."/>
            <person name="McKernan B."/>
            <person name="McKernan K."/>
            <person name="Mendez-Lago M."/>
            <person name="Minx P."/>
            <person name="Mollenhauer M.U."/>
            <person name="Montooth K."/>
            <person name="Mount S.M."/>
            <person name="Mu X."/>
            <person name="Myers E."/>
            <person name="Negre B."/>
            <person name="Newfeld S."/>
            <person name="Nielsen R."/>
            <person name="Noor M.A."/>
            <person name="O'Grady P."/>
            <person name="Pachter L."/>
            <person name="Papaceit M."/>
            <person name="Parisi M.J."/>
            <person name="Parisi M."/>
            <person name="Parts L."/>
            <person name="Pedersen J.S."/>
            <person name="Pesole G."/>
            <person name="Phillippy A.M."/>
            <person name="Ponting C.P."/>
            <person name="Pop M."/>
            <person name="Porcelli D."/>
            <person name="Powell J.R."/>
            <person name="Prohaska S."/>
            <person name="Pruitt K."/>
            <person name="Puig M."/>
            <person name="Quesneville H."/>
            <person name="Ram K.R."/>
            <person name="Rand D."/>
            <person name="Rasmussen M.D."/>
            <person name="Reed L.K."/>
            <person name="Reenan R."/>
            <person name="Reily A."/>
            <person name="Remington K.A."/>
            <person name="Rieger T.T."/>
            <person name="Ritchie M.G."/>
            <person name="Robin C."/>
            <person name="Rogers Y.H."/>
            <person name="Rohde C."/>
            <person name="Rozas J."/>
            <person name="Rubenfield M.J."/>
            <person name="Ruiz A."/>
            <person name="Russo S."/>
            <person name="Salzberg S.L."/>
            <person name="Sanchez-Gracia A."/>
            <person name="Saranga D.J."/>
            <person name="Sato H."/>
            <person name="Schaeffer S.W."/>
            <person name="Schatz M.C."/>
            <person name="Schlenke T."/>
            <person name="Schwartz R."/>
            <person name="Segarra C."/>
            <person name="Singh R.S."/>
            <person name="Sirot L."/>
            <person name="Sirota M."/>
            <person name="Sisneros N.B."/>
            <person name="Smith C.D."/>
            <person name="Smith T.F."/>
            <person name="Spieth J."/>
            <person name="Stage D.E."/>
            <person name="Stark A."/>
            <person name="Stephan W."/>
            <person name="Strausberg R.L."/>
            <person name="Strempel S."/>
            <person name="Sturgill D."/>
            <person name="Sutton G."/>
            <person name="Sutton G.G."/>
            <person name="Tao W."/>
            <person name="Teichmann S."/>
            <person name="Tobari Y.N."/>
            <person name="Tomimura Y."/>
            <person name="Tsolas J.M."/>
            <person name="Valente V.L."/>
            <person name="Venter E."/>
            <person name="Venter J.C."/>
            <person name="Vicario S."/>
            <person name="Vieira F.G."/>
            <person name="Vilella A.J."/>
            <person name="Villasante A."/>
            <person name="Walenz B."/>
            <person name="Wang J."/>
            <person name="Wasserman M."/>
            <person name="Watts T."/>
            <person name="Wilson D."/>
            <person name="Wilson R.K."/>
            <person name="Wing R.A."/>
            <person name="Wolfner M.F."/>
            <person name="Wong A."/>
            <person name="Wong G.K."/>
            <person name="Wu C.I."/>
            <person name="Wu G."/>
            <person name="Yamamoto D."/>
            <person name="Yang H.P."/>
            <person name="Yang S.P."/>
            <person name="Yorke J.A."/>
            <person name="Yoshida K."/>
            <person name="Zdobnov E."/>
            <person name="Zhang P."/>
            <person name="Zhang Y."/>
            <person name="Zimin A.V."/>
            <person name="Baldwin J."/>
            <person name="Abdouelleil A."/>
            <person name="Abdulkadir J."/>
            <person name="Abebe A."/>
            <person name="Abera B."/>
            <person name="Abreu J."/>
            <person name="Acer S.C."/>
            <person name="Aftuck L."/>
            <person name="Alexander A."/>
            <person name="An P."/>
            <person name="Anderson E."/>
            <person name="Anderson S."/>
            <person name="Arachi H."/>
            <person name="Azer M."/>
            <person name="Bachantsang P."/>
            <person name="Barry A."/>
            <person name="Bayul T."/>
            <person name="Berlin A."/>
            <person name="Bessette D."/>
            <person name="Bloom T."/>
            <person name="Blye J."/>
            <person name="Boguslavskiy L."/>
            <person name="Bonnet C."/>
            <person name="Boukhgalter B."/>
            <person name="Bourzgui I."/>
            <person name="Brown A."/>
            <person name="Cahill P."/>
            <person name="Channer S."/>
            <person name="Cheshatsang Y."/>
            <person name="Chuda L."/>
            <person name="Citroen M."/>
            <person name="Collymore A."/>
            <person name="Cooke P."/>
            <person name="Costello M."/>
            <person name="D'Aco K."/>
            <person name="Daza R."/>
            <person name="De Haan G."/>
            <person name="DeGray S."/>
            <person name="DeMaso C."/>
            <person name="Dhargay N."/>
            <person name="Dooley K."/>
            <person name="Dooley E."/>
            <person name="Doricent M."/>
            <person name="Dorje P."/>
            <person name="Dorjee K."/>
            <person name="Dupes A."/>
            <person name="Elong R."/>
            <person name="Falk J."/>
            <person name="Farina A."/>
            <person name="Faro S."/>
            <person name="Ferguson D."/>
            <person name="Fisher S."/>
            <person name="Foley C.D."/>
            <person name="Franke A."/>
            <person name="Friedrich D."/>
            <person name="Gadbois L."/>
            <person name="Gearin G."/>
            <person name="Gearin C.R."/>
            <person name="Giannoukos G."/>
            <person name="Goode T."/>
            <person name="Graham J."/>
            <person name="Grandbois E."/>
            <person name="Grewal S."/>
            <person name="Gyaltsen K."/>
            <person name="Hafez N."/>
            <person name="Hagos B."/>
            <person name="Hall J."/>
            <person name="Henson C."/>
            <person name="Hollinger A."/>
            <person name="Honan T."/>
            <person name="Huard M.D."/>
            <person name="Hughes L."/>
            <person name="Hurhula B."/>
            <person name="Husby M.E."/>
            <person name="Kamat A."/>
            <person name="Kanga B."/>
            <person name="Kashin S."/>
            <person name="Khazanovich D."/>
            <person name="Kisner P."/>
            <person name="Lance K."/>
            <person name="Lara M."/>
            <person name="Lee W."/>
            <person name="Lennon N."/>
            <person name="Letendre F."/>
            <person name="LeVine R."/>
            <person name="Lipovsky A."/>
            <person name="Liu X."/>
            <person name="Liu J."/>
            <person name="Liu S."/>
            <person name="Lokyitsang T."/>
            <person name="Lokyitsang Y."/>
            <person name="Lubonja R."/>
            <person name="Lui A."/>
            <person name="MacDonald P."/>
            <person name="Magnisalis V."/>
            <person name="Maru K."/>
            <person name="Matthews C."/>
            <person name="McCusker W."/>
            <person name="McDonough S."/>
            <person name="Mehta T."/>
            <person name="Meldrim J."/>
            <person name="Meneus L."/>
            <person name="Mihai O."/>
            <person name="Mihalev A."/>
            <person name="Mihova T."/>
            <person name="Mittelman R."/>
            <person name="Mlenga V."/>
            <person name="Montmayeur A."/>
            <person name="Mulrain L."/>
            <person name="Navidi A."/>
            <person name="Naylor J."/>
            <person name="Negash T."/>
            <person name="Nguyen T."/>
            <person name="Nguyen N."/>
            <person name="Nicol R."/>
            <person name="Norbu C."/>
            <person name="Norbu N."/>
            <person name="Novod N."/>
            <person name="O'Neill B."/>
            <person name="Osman S."/>
            <person name="Markiewicz E."/>
            <person name="Oyono O.L."/>
            <person name="Patti C."/>
            <person name="Phunkhang P."/>
            <person name="Pierre F."/>
            <person name="Priest M."/>
            <person name="Raghuraman S."/>
            <person name="Rege F."/>
            <person name="Reyes R."/>
            <person name="Rise C."/>
            <person name="Rogov P."/>
            <person name="Ross K."/>
            <person name="Ryan E."/>
            <person name="Settipalli S."/>
            <person name="Shea T."/>
            <person name="Sherpa N."/>
            <person name="Shi L."/>
            <person name="Shih D."/>
            <person name="Sparrow T."/>
            <person name="Spaulding J."/>
            <person name="Stalker J."/>
            <person name="Stange-Thomann N."/>
            <person name="Stavropoulos S."/>
            <person name="Stone C."/>
            <person name="Strader C."/>
            <person name="Tesfaye S."/>
            <person name="Thomson T."/>
            <person name="Thoulutsang Y."/>
            <person name="Thoulutsang D."/>
            <person name="Topham K."/>
            <person name="Topping I."/>
            <person name="Tsamla T."/>
            <person name="Vassiliev H."/>
            <person name="Vo A."/>
            <person name="Wangchuk T."/>
            <person name="Wangdi T."/>
            <person name="Weiand M."/>
            <person name="Wilkinson J."/>
            <person name="Wilson A."/>
            <person name="Yadav S."/>
            <person name="Young G."/>
            <person name="Yu Q."/>
            <person name="Zembek L."/>
            <person name="Zhong D."/>
            <person name="Zimmer A."/>
            <person name="Zwirko Z."/>
            <person name="Jaffe D.B."/>
            <person name="Alvarez P."/>
            <person name="Brockman W."/>
            <person name="Butler J."/>
            <person name="Chin C."/>
            <person name="Gnerre S."/>
            <person name="Grabherr M."/>
            <person name="Kleber M."/>
            <person name="Mauceli E."/>
            <person name="MacCallum I."/>
        </authorList>
    </citation>
    <scope>NUCLEOTIDE SEQUENCE [LARGE SCALE GENOMIC DNA]</scope>
    <source>
        <strain evidence="20">Tucson 14030-0811.24</strain>
    </source>
</reference>
<evidence type="ECO:0000256" key="14">
    <source>
        <dbReference type="ARBA" id="ARBA00078796"/>
    </source>
</evidence>
<dbReference type="eggNOG" id="KOG2194">
    <property type="taxonomic scope" value="Eukaryota"/>
</dbReference>
<evidence type="ECO:0000256" key="2">
    <source>
        <dbReference type="ARBA" id="ARBA00004477"/>
    </source>
</evidence>
<sequence length="882" mass="99641">MGGQMDNNNLMLSTPKEEKNTNTIVELFAGNTKRHRQLPWYFAPAFLLLWLALFYAVVQPLFNHLPKGIRIDEESAKPGQFVAERAHDLLLEIDAMGPRVVGDVANEVTIVEFLLNEIENIRSAMREDLYEMEVDVQRASGSYVIKGMTNVYQGVQNVIVKLSSRNSNSTAQLLLNSHYDSKPGATGAGDDAAMVVVMLEVLRQFAIAEETFLHPIVFLFNGGEEQPMQGSHGFISQHKWAINCKALLNMDSCGAGGRELLFQSGPNHPWLMRYYKQSIKHPYATTFAEEIFQSGIIPSDTDFRIFRDHGPIPGLDMASVYNGFIYHTKFDRWSAVPRDSLQNTGENILSLARSLANAEEMYDTESHAEGHSVFFDFLGLFFVYYKESTGTALNISFGLGSILLICVSLWRISKVSCEKVNVIAGEFGILFLLAILAFALAFCFPLLMAVLYDAGSRSMTYYTNFWLIIGIFIIPSVIGLVLPITLYLTLRSMDRISQAFRLQIGLHAYCTLLAILCVVMTILGFRSTYLCMISVFFYVVSLVFNLLTKLHDQGYYWALPVVIGQIMPFLYHTYLFHTILVIFVPITGRNGTNMNPDLIIAILSAFGTILALGFAMPLINVFRRPKSIIAGLAVTMFIVCMISVSDVGFPYRPKTNVMTVDSMQVNRKFYEYDGSLSLEDSGYYLHLLDRRRDVPLRETMDLSNVQRVGDTCGDELMCGIPCYRWCADRNDALWLARNQLVELPYPTVLELLNKTILDDGYHVRYDFRLSGPPNMFLFVKPKEGVKISEWSFDQTMLTSPSTYKPPLQVLITYGSDSSPLEFYFKLTKSNGNFDEPVFEFGVSGHYVGPQVIRDALSTEFLASLPDFAYSMQWPSSYERHIY</sequence>
<dbReference type="FunCoup" id="B4MUI9">
    <property type="interactions" value="178"/>
</dbReference>
<feature type="transmembrane region" description="Helical" evidence="15">
    <location>
        <begin position="569"/>
        <end position="586"/>
    </location>
</feature>
<keyword evidence="6" id="KW-0479">Metal-binding</keyword>
<dbReference type="PANTHER" id="PTHR12147:SF22">
    <property type="entry name" value="ENDOPLASMIC RETICULUM METALLOPEPTIDASE 1"/>
    <property type="match status" value="1"/>
</dbReference>
<comment type="similarity">
    <text evidence="3">Belongs to the peptidase M28 family.</text>
</comment>
<protein>
    <recommendedName>
        <fullName evidence="14">FXNA-like protease</fullName>
    </recommendedName>
</protein>
<dbReference type="SUPFAM" id="SSF53187">
    <property type="entry name" value="Zn-dependent exopeptidases"/>
    <property type="match status" value="1"/>
</dbReference>
<evidence type="ECO:0000256" key="5">
    <source>
        <dbReference type="ARBA" id="ARBA00022692"/>
    </source>
</evidence>
<evidence type="ECO:0000256" key="11">
    <source>
        <dbReference type="ARBA" id="ARBA00023049"/>
    </source>
</evidence>
<accession>B4MUI9</accession>
<feature type="transmembrane region" description="Helical" evidence="15">
    <location>
        <begin position="422"/>
        <end position="452"/>
    </location>
</feature>
<name>B4MUI9_DROWI</name>
<dbReference type="KEGG" id="dwi:6642820"/>